<feature type="domain" description="LHH" evidence="2">
    <location>
        <begin position="179"/>
        <end position="256"/>
    </location>
</feature>
<dbReference type="EMBL" id="PTJA01000005">
    <property type="protein sequence ID" value="PPK81000.1"/>
    <property type="molecule type" value="Genomic_DNA"/>
</dbReference>
<feature type="compositionally biased region" description="Basic and acidic residues" evidence="1">
    <location>
        <begin position="216"/>
        <end position="239"/>
    </location>
</feature>
<feature type="region of interest" description="Disordered" evidence="1">
    <location>
        <begin position="85"/>
        <end position="120"/>
    </location>
</feature>
<evidence type="ECO:0000313" key="3">
    <source>
        <dbReference type="EMBL" id="PPK81000.1"/>
    </source>
</evidence>
<feature type="compositionally biased region" description="Basic and acidic residues" evidence="1">
    <location>
        <begin position="110"/>
        <end position="120"/>
    </location>
</feature>
<reference evidence="3 4" key="1">
    <citation type="submission" date="2018-02" db="EMBL/GenBank/DDBJ databases">
        <title>Genomic Encyclopedia of Archaeal and Bacterial Type Strains, Phase II (KMG-II): from individual species to whole genera.</title>
        <authorList>
            <person name="Goeker M."/>
        </authorList>
    </citation>
    <scope>NUCLEOTIDE SEQUENCE [LARGE SCALE GENOMIC DNA]</scope>
    <source>
        <strain evidence="3 4">DSM 3808</strain>
    </source>
</reference>
<dbReference type="Pfam" id="PF14411">
    <property type="entry name" value="LHH"/>
    <property type="match status" value="1"/>
</dbReference>
<sequence length="261" mass="29022">MAIEIAAALKEAGKVAKDVFEKTGEAAVDKGKQLGEKAKQMTEGNIDEIASKSVEDIKATGDGVMTKLEDIKYLTPEQLREKMEQNIENVRDKISENKGETSEGDTDANENTHEGLTQEEKVKIKEETGWSDEIIDAIGSMKEYEIYKNAGLIEAEIGGKKCLIRDDIDWNQKDAMGRTNKERAEQGLSPISKDGKVIELHHIGQHTDSPLAELTQEEHRGKGNDSILHDKTKESEIDRQAFGNERSSHWESRANESEASV</sequence>
<evidence type="ECO:0000256" key="1">
    <source>
        <dbReference type="SAM" id="MobiDB-lite"/>
    </source>
</evidence>
<proteinExistence type="predicted"/>
<evidence type="ECO:0000259" key="2">
    <source>
        <dbReference type="Pfam" id="PF14411"/>
    </source>
</evidence>
<feature type="compositionally biased region" description="Basic and acidic residues" evidence="1">
    <location>
        <begin position="246"/>
        <end position="261"/>
    </location>
</feature>
<dbReference type="InterPro" id="IPR026834">
    <property type="entry name" value="LHH"/>
</dbReference>
<feature type="compositionally biased region" description="Basic and acidic residues" evidence="1">
    <location>
        <begin position="85"/>
        <end position="101"/>
    </location>
</feature>
<comment type="caution">
    <text evidence="3">The sequence shown here is derived from an EMBL/GenBank/DDBJ whole genome shotgun (WGS) entry which is preliminary data.</text>
</comment>
<protein>
    <submittedName>
        <fullName evidence="3">HNH/ENDO VII superfamily nuclease</fullName>
    </submittedName>
</protein>
<dbReference type="RefSeq" id="WP_207657068.1">
    <property type="nucleotide sequence ID" value="NZ_PTJA01000005.1"/>
</dbReference>
<dbReference type="Proteomes" id="UP000237749">
    <property type="component" value="Unassembled WGS sequence"/>
</dbReference>
<name>A0A2S6HTL0_9FIRM</name>
<organism evidence="3 4">
    <name type="scientific">Lacrimispora xylanisolvens</name>
    <dbReference type="NCBI Taxonomy" id="384636"/>
    <lineage>
        <taxon>Bacteria</taxon>
        <taxon>Bacillati</taxon>
        <taxon>Bacillota</taxon>
        <taxon>Clostridia</taxon>
        <taxon>Lachnospirales</taxon>
        <taxon>Lachnospiraceae</taxon>
        <taxon>Lacrimispora</taxon>
    </lineage>
</organism>
<feature type="region of interest" description="Disordered" evidence="1">
    <location>
        <begin position="205"/>
        <end position="261"/>
    </location>
</feature>
<gene>
    <name evidence="3" type="ORF">BXY41_105219</name>
</gene>
<keyword evidence="4" id="KW-1185">Reference proteome</keyword>
<accession>A0A2S6HTL0</accession>
<dbReference type="AlphaFoldDB" id="A0A2S6HTL0"/>
<evidence type="ECO:0000313" key="4">
    <source>
        <dbReference type="Proteomes" id="UP000237749"/>
    </source>
</evidence>